<gene>
    <name evidence="4" type="primary">LOC103520381</name>
    <name evidence="3" type="synonym">LOC103520380</name>
</gene>
<feature type="domain" description="RNase H type-1" evidence="1">
    <location>
        <begin position="283"/>
        <end position="411"/>
    </location>
</feature>
<dbReference type="CDD" id="cd09276">
    <property type="entry name" value="Rnase_HI_RT_non_LTR"/>
    <property type="match status" value="1"/>
</dbReference>
<dbReference type="PANTHER" id="PTHR33332">
    <property type="entry name" value="REVERSE TRANSCRIPTASE DOMAIN-CONTAINING PROTEIN"/>
    <property type="match status" value="1"/>
</dbReference>
<protein>
    <submittedName>
        <fullName evidence="3">Uncharacterized protein LOC103520380</fullName>
    </submittedName>
    <submittedName>
        <fullName evidence="4">Uncharacterized protein LOC103520381</fullName>
    </submittedName>
</protein>
<dbReference type="RefSeq" id="XP_008483691.1">
    <property type="nucleotide sequence ID" value="XM_008485469.1"/>
</dbReference>
<proteinExistence type="predicted"/>
<reference evidence="3 4" key="1">
    <citation type="submission" date="2025-04" db="UniProtKB">
        <authorList>
            <consortium name="RefSeq"/>
        </authorList>
    </citation>
    <scope>IDENTIFICATION</scope>
</reference>
<evidence type="ECO:0000313" key="4">
    <source>
        <dbReference type="RefSeq" id="XP_008483691.1"/>
    </source>
</evidence>
<evidence type="ECO:0000313" key="3">
    <source>
        <dbReference type="RefSeq" id="XP_008483690.1"/>
    </source>
</evidence>
<sequence>MSHPNFKLIEETLQIALNNLVIWTKNNGSKFSEEKTKVVVFSKRKTKFDLNLNFNGVNLNVSNEMKLLGMIMDYRLTWKDHIIYTKAKAMKAMNILKILNNRNNGVNRKVLLRLYKTYVRPIIEYGAPIYNSAPKAILNKLDPIQNTAIRIATGAFKSSRIENLLVDAGEPPLHIRREYLSNNYMSKVLYNVDNPMRDIILSISPLDSEILFQNHPKPLSLWFYENTNNLAEILPDLRLPNNVIPPWTLLHPKFEAISTKGKKHVLPIEFRNNFYEYLSNKRPSNPNICYTDGSKNDDTIGAAFKIADLTLNHKLHKMSSSFTAEAFAMEFCLSHLIKNNVTGNIIIFTDSKSLLAAMQQDVPKNVIIHNIQELSHCILSKGNQITITWIPSHCGIPGNEEVDLAAKSSNFHTISKQLILPDLKNFLKSLTKVKWQSWWDNVPFPNKIKNIKLSVHPWPSSNRTNRLEEKILCRLRIGHTRLTHKYLMERSDPPICDTCMALITVEHLLCDCVKYIRTRQKFNIYDKQINEILGDNPPIIDKVMKFLKEINVYKEI</sequence>
<evidence type="ECO:0000313" key="2">
    <source>
        <dbReference type="Proteomes" id="UP000079169"/>
    </source>
</evidence>
<dbReference type="GeneID" id="103520381"/>
<dbReference type="InterPro" id="IPR036397">
    <property type="entry name" value="RNaseH_sf"/>
</dbReference>
<dbReference type="InterPro" id="IPR002156">
    <property type="entry name" value="RNaseH_domain"/>
</dbReference>
<keyword evidence="2" id="KW-1185">Reference proteome</keyword>
<organism evidence="2 4">
    <name type="scientific">Diaphorina citri</name>
    <name type="common">Asian citrus psyllid</name>
    <dbReference type="NCBI Taxonomy" id="121845"/>
    <lineage>
        <taxon>Eukaryota</taxon>
        <taxon>Metazoa</taxon>
        <taxon>Ecdysozoa</taxon>
        <taxon>Arthropoda</taxon>
        <taxon>Hexapoda</taxon>
        <taxon>Insecta</taxon>
        <taxon>Pterygota</taxon>
        <taxon>Neoptera</taxon>
        <taxon>Paraneoptera</taxon>
        <taxon>Hemiptera</taxon>
        <taxon>Sternorrhyncha</taxon>
        <taxon>Psylloidea</taxon>
        <taxon>Psyllidae</taxon>
        <taxon>Diaphorininae</taxon>
        <taxon>Diaphorina</taxon>
    </lineage>
</organism>
<dbReference type="GO" id="GO:0003676">
    <property type="term" value="F:nucleic acid binding"/>
    <property type="evidence" value="ECO:0007669"/>
    <property type="project" value="InterPro"/>
</dbReference>
<dbReference type="InterPro" id="IPR012337">
    <property type="entry name" value="RNaseH-like_sf"/>
</dbReference>
<dbReference type="SUPFAM" id="SSF53098">
    <property type="entry name" value="Ribonuclease H-like"/>
    <property type="match status" value="1"/>
</dbReference>
<name>A0A1S3DKY5_DIACI</name>
<dbReference type="KEGG" id="dci:103520380"/>
<dbReference type="RefSeq" id="XP_008483690.1">
    <property type="nucleotide sequence ID" value="XM_008485468.1"/>
</dbReference>
<dbReference type="Pfam" id="PF00075">
    <property type="entry name" value="RNase_H"/>
    <property type="match status" value="1"/>
</dbReference>
<dbReference type="GeneID" id="103520380"/>
<dbReference type="GO" id="GO:0004523">
    <property type="term" value="F:RNA-DNA hybrid ribonuclease activity"/>
    <property type="evidence" value="ECO:0007669"/>
    <property type="project" value="InterPro"/>
</dbReference>
<dbReference type="OMA" id="CNEPSLE"/>
<dbReference type="KEGG" id="dci:103520381"/>
<evidence type="ECO:0000259" key="1">
    <source>
        <dbReference type="PROSITE" id="PS50879"/>
    </source>
</evidence>
<dbReference type="AlphaFoldDB" id="A0A1S3DKY5"/>
<dbReference type="STRING" id="121845.A0A1S3DKY5"/>
<dbReference type="Proteomes" id="UP000079169">
    <property type="component" value="Unplaced"/>
</dbReference>
<accession>A0A1S3DKY5</accession>
<dbReference type="PROSITE" id="PS50879">
    <property type="entry name" value="RNASE_H_1"/>
    <property type="match status" value="1"/>
</dbReference>
<dbReference type="PaxDb" id="121845-A0A1S3DKY5"/>
<dbReference type="Gene3D" id="3.30.420.10">
    <property type="entry name" value="Ribonuclease H-like superfamily/Ribonuclease H"/>
    <property type="match status" value="1"/>
</dbReference>